<dbReference type="EMBL" id="VOKX01000014">
    <property type="protein sequence ID" value="KAB7848357.1"/>
    <property type="molecule type" value="Genomic_DNA"/>
</dbReference>
<dbReference type="OrthoDB" id="4309410at2"/>
<comment type="caution">
    <text evidence="1">The sequence shown here is derived from an EMBL/GenBank/DDBJ whole genome shotgun (WGS) entry which is preliminary data.</text>
</comment>
<dbReference type="GO" id="GO:0003677">
    <property type="term" value="F:DNA binding"/>
    <property type="evidence" value="ECO:0007669"/>
    <property type="project" value="UniProtKB-KW"/>
</dbReference>
<name>A0A5N5WAS6_STRMB</name>
<protein>
    <submittedName>
        <fullName evidence="1">DNA-binding response regulator</fullName>
    </submittedName>
</protein>
<keyword evidence="1" id="KW-0238">DNA-binding</keyword>
<evidence type="ECO:0000313" key="1">
    <source>
        <dbReference type="EMBL" id="KAB7848357.1"/>
    </source>
</evidence>
<accession>A0A5N5WAS6</accession>
<sequence length="124" mass="13310">MLDDRITVSVHATDEVGRARLVRGLRTLPGLRVVRNGAAVQILLLGRHDRDAAGELRRRSAGSWAPLLVVADGLGDAELMAVWEYGARTVLPMHRVTPRRLGRAVHAAAGCCPPEPLPDLGALV</sequence>
<keyword evidence="2" id="KW-1185">Reference proteome</keyword>
<gene>
    <name evidence="1" type="ORF">FRZ00_08555</name>
</gene>
<reference evidence="1 2" key="1">
    <citation type="journal article" date="2019" name="Microb. Cell Fact.">
        <title>Exploring novel herbicidin analogues by transcriptional regulator overexpression and MS/MS molecular networking.</title>
        <authorList>
            <person name="Shi Y."/>
            <person name="Gu R."/>
            <person name="Li Y."/>
            <person name="Wang X."/>
            <person name="Ren W."/>
            <person name="Li X."/>
            <person name="Wang L."/>
            <person name="Xie Y."/>
            <person name="Hong B."/>
        </authorList>
    </citation>
    <scope>NUCLEOTIDE SEQUENCE [LARGE SCALE GENOMIC DNA]</scope>
    <source>
        <strain evidence="1 2">US-43</strain>
    </source>
</reference>
<dbReference type="RefSeq" id="WP_004947414.1">
    <property type="nucleotide sequence ID" value="NZ_JBEOXQ010000099.1"/>
</dbReference>
<dbReference type="AlphaFoldDB" id="A0A5N5WAS6"/>
<organism evidence="1 2">
    <name type="scientific">Streptomyces mobaraensis</name>
    <name type="common">Streptoverticillium mobaraense</name>
    <dbReference type="NCBI Taxonomy" id="35621"/>
    <lineage>
        <taxon>Bacteria</taxon>
        <taxon>Bacillati</taxon>
        <taxon>Actinomycetota</taxon>
        <taxon>Actinomycetes</taxon>
        <taxon>Kitasatosporales</taxon>
        <taxon>Streptomycetaceae</taxon>
        <taxon>Streptomyces</taxon>
    </lineage>
</organism>
<evidence type="ECO:0000313" key="2">
    <source>
        <dbReference type="Proteomes" id="UP000327000"/>
    </source>
</evidence>
<dbReference type="Proteomes" id="UP000327000">
    <property type="component" value="Unassembled WGS sequence"/>
</dbReference>
<proteinExistence type="predicted"/>